<dbReference type="InterPro" id="IPR000581">
    <property type="entry name" value="ILV_EDD_N"/>
</dbReference>
<evidence type="ECO:0000256" key="1">
    <source>
        <dbReference type="ARBA" id="ARBA00006486"/>
    </source>
</evidence>
<accession>A0ABV2RG31</accession>
<dbReference type="GO" id="GO:0004160">
    <property type="term" value="F:dihydroxy-acid dehydratase activity"/>
    <property type="evidence" value="ECO:0007669"/>
    <property type="project" value="UniProtKB-EC"/>
</dbReference>
<feature type="compositionally biased region" description="Polar residues" evidence="3">
    <location>
        <begin position="9"/>
        <end position="18"/>
    </location>
</feature>
<dbReference type="Pfam" id="PF00920">
    <property type="entry name" value="ILVD_EDD_N"/>
    <property type="match status" value="1"/>
</dbReference>
<feature type="compositionally biased region" description="Polar residues" evidence="3">
    <location>
        <begin position="574"/>
        <end position="584"/>
    </location>
</feature>
<dbReference type="NCBIfam" id="NF002068">
    <property type="entry name" value="PRK00911.1"/>
    <property type="match status" value="1"/>
</dbReference>
<dbReference type="InterPro" id="IPR037237">
    <property type="entry name" value="IlvD/EDD_N"/>
</dbReference>
<evidence type="ECO:0000256" key="2">
    <source>
        <dbReference type="ARBA" id="ARBA00023239"/>
    </source>
</evidence>
<comment type="caution">
    <text evidence="6">The sequence shown here is derived from an EMBL/GenBank/DDBJ whole genome shotgun (WGS) entry which is preliminary data.</text>
</comment>
<dbReference type="EC" id="4.2.1.9" evidence="6"/>
<proteinExistence type="inferred from homology"/>
<dbReference type="SUPFAM" id="SSF143975">
    <property type="entry name" value="IlvD/EDD N-terminal domain-like"/>
    <property type="match status" value="1"/>
</dbReference>
<dbReference type="PANTHER" id="PTHR21000:SF5">
    <property type="entry name" value="DIHYDROXY-ACID DEHYDRATASE, MITOCHONDRIAL"/>
    <property type="match status" value="1"/>
</dbReference>
<sequence>MTKPDNSKNRPNARSSAVTAGPNRAAARSYLRAAGMQDADFDKPMIAIVNTWSTVTPCNMHLDRLAKDVRAGVVAAGGYPVDFNTIVVTDGISMGTPGMKASLISREVVADSIELAVEGHQLDGVVCIVGCDKTIPAAAMALARMDIPGLVYYGGTIMPGRIGEKEVSVQEVFEAIGAHGAGALDDEGLKAVESAVCPGAGACGGQFTANTMAMALSMMGISPMGANDVPAVDPAKGAEGERCGRLIVERVFAGDTARKFITRASLKNAAVAVSASGGSTNAVMHLTAIAAEAGVDFGVEDCHQACIEAPVICDLKPGGRFLASHLYAAGGTRLVAQRLAEAGKIVNTPTVSGRSLFAEAAEAEEQPGQQVVTSFEAPVMARGSYAVIYGDVAPEGAVIKLTGHKVDRFEGPAAVFDCEEDAFHAVQDGSVGEGDVIIIRYEGPKGGPGMREMLQVTAALKGRKVENVALLTDGRFSGASYGFVAGHVSPEAAVGGPIALIRDGDPIVIDVTNRRIDVLVDLEARRADFAPNRVRPAQGVFAKYRAAVASASQGAVTIPNPPPAQIPADLAPASHSNAAISEDA</sequence>
<evidence type="ECO:0000313" key="6">
    <source>
        <dbReference type="EMBL" id="MET4685550.1"/>
    </source>
</evidence>
<protein>
    <submittedName>
        <fullName evidence="6">Dihydroxy-acid dehydratase</fullName>
        <ecNumber evidence="6">4.2.1.9</ecNumber>
    </submittedName>
</protein>
<evidence type="ECO:0000259" key="4">
    <source>
        <dbReference type="Pfam" id="PF00920"/>
    </source>
</evidence>
<dbReference type="InterPro" id="IPR042096">
    <property type="entry name" value="Dihydro-acid_dehy_C"/>
</dbReference>
<gene>
    <name evidence="6" type="ORF">ABIE19_003503</name>
</gene>
<feature type="region of interest" description="Disordered" evidence="3">
    <location>
        <begin position="558"/>
        <end position="584"/>
    </location>
</feature>
<reference evidence="6 7" key="1">
    <citation type="submission" date="2024-06" db="EMBL/GenBank/DDBJ databases">
        <title>Sorghum-associated microbial communities from plants grown in Nebraska, USA.</title>
        <authorList>
            <person name="Schachtman D."/>
        </authorList>
    </citation>
    <scope>NUCLEOTIDE SEQUENCE [LARGE SCALE GENOMIC DNA]</scope>
    <source>
        <strain evidence="6 7">2814</strain>
    </source>
</reference>
<feature type="domain" description="Dihydroxy-acid/6-phosphogluconate dehydratase C-terminal" evidence="5">
    <location>
        <begin position="370"/>
        <end position="555"/>
    </location>
</feature>
<dbReference type="EMBL" id="JBEPTF010000007">
    <property type="protein sequence ID" value="MET4685550.1"/>
    <property type="molecule type" value="Genomic_DNA"/>
</dbReference>
<dbReference type="PROSITE" id="PS00886">
    <property type="entry name" value="ILVD_EDD_1"/>
    <property type="match status" value="1"/>
</dbReference>
<dbReference type="InterPro" id="IPR020558">
    <property type="entry name" value="DiOHA_6PGluconate_deHydtase_CS"/>
</dbReference>
<dbReference type="Pfam" id="PF24877">
    <property type="entry name" value="ILV_EDD_C"/>
    <property type="match status" value="1"/>
</dbReference>
<evidence type="ECO:0000313" key="7">
    <source>
        <dbReference type="Proteomes" id="UP001549313"/>
    </source>
</evidence>
<evidence type="ECO:0000256" key="3">
    <source>
        <dbReference type="SAM" id="MobiDB-lite"/>
    </source>
</evidence>
<keyword evidence="2 6" id="KW-0456">Lyase</keyword>
<evidence type="ECO:0000259" key="5">
    <source>
        <dbReference type="Pfam" id="PF24877"/>
    </source>
</evidence>
<dbReference type="Proteomes" id="UP001549313">
    <property type="component" value="Unassembled WGS sequence"/>
</dbReference>
<dbReference type="InterPro" id="IPR056740">
    <property type="entry name" value="ILV_EDD_C"/>
</dbReference>
<dbReference type="Gene3D" id="3.50.30.80">
    <property type="entry name" value="IlvD/EDD C-terminal domain-like"/>
    <property type="match status" value="1"/>
</dbReference>
<dbReference type="PANTHER" id="PTHR21000">
    <property type="entry name" value="DIHYDROXY-ACID DEHYDRATASE DAD"/>
    <property type="match status" value="1"/>
</dbReference>
<comment type="similarity">
    <text evidence="1">Belongs to the IlvD/Edd family.</text>
</comment>
<dbReference type="SUPFAM" id="SSF52016">
    <property type="entry name" value="LeuD/IlvD-like"/>
    <property type="match status" value="1"/>
</dbReference>
<name>A0ABV2RG31_9CAUL</name>
<keyword evidence="7" id="KW-1185">Reference proteome</keyword>
<dbReference type="PROSITE" id="PS00887">
    <property type="entry name" value="ILVD_EDD_2"/>
    <property type="match status" value="1"/>
</dbReference>
<feature type="region of interest" description="Disordered" evidence="3">
    <location>
        <begin position="1"/>
        <end position="21"/>
    </location>
</feature>
<dbReference type="InterPro" id="IPR050165">
    <property type="entry name" value="DHAD_IlvD/Edd"/>
</dbReference>
<feature type="domain" description="Dihydroxy-acid/6-phosphogluconate dehydratase N-terminal" evidence="4">
    <location>
        <begin position="43"/>
        <end position="356"/>
    </location>
</feature>
<organism evidence="6 7">
    <name type="scientific">Brevundimonas faecalis</name>
    <dbReference type="NCBI Taxonomy" id="947378"/>
    <lineage>
        <taxon>Bacteria</taxon>
        <taxon>Pseudomonadati</taxon>
        <taxon>Pseudomonadota</taxon>
        <taxon>Alphaproteobacteria</taxon>
        <taxon>Caulobacterales</taxon>
        <taxon>Caulobacteraceae</taxon>
        <taxon>Brevundimonas</taxon>
    </lineage>
</organism>